<dbReference type="Proteomes" id="UP001146067">
    <property type="component" value="Unassembled WGS sequence"/>
</dbReference>
<protein>
    <submittedName>
        <fullName evidence="2">Nuclear transport factor 2 family protein</fullName>
    </submittedName>
</protein>
<gene>
    <name evidence="2" type="ORF">O1R50_21985</name>
</gene>
<dbReference type="AlphaFoldDB" id="A0A9X3PE19"/>
<dbReference type="InterPro" id="IPR032710">
    <property type="entry name" value="NTF2-like_dom_sf"/>
</dbReference>
<reference evidence="2" key="1">
    <citation type="submission" date="2022-12" db="EMBL/GenBank/DDBJ databases">
        <title>Gycomyces niveus sp.nov.,a novel actinomycete isolated from soil in Shouguan.</title>
        <authorList>
            <person name="Yang X."/>
        </authorList>
    </citation>
    <scope>NUCLEOTIDE SEQUENCE</scope>
    <source>
        <strain evidence="2">NEAU-A15</strain>
    </source>
</reference>
<dbReference type="SUPFAM" id="SSF54427">
    <property type="entry name" value="NTF2-like"/>
    <property type="match status" value="1"/>
</dbReference>
<feature type="region of interest" description="Disordered" evidence="1">
    <location>
        <begin position="98"/>
        <end position="141"/>
    </location>
</feature>
<evidence type="ECO:0000313" key="3">
    <source>
        <dbReference type="Proteomes" id="UP001146067"/>
    </source>
</evidence>
<sequence>MRSDLANHAKPDARKYYEAMSSGDIPTATGLFAADIKWHQPGGHRFAGLKDGAVAVGEMIGAQMALTGGTFGLKFTGNWRSRRVSVCGLMPGNAARSSVKRLGPLRSSRTMSVAQGPSSRVRNRATPHSVRPPAGRRPADP</sequence>
<accession>A0A9X3PE19</accession>
<evidence type="ECO:0000313" key="2">
    <source>
        <dbReference type="EMBL" id="MDA1362311.1"/>
    </source>
</evidence>
<dbReference type="Gene3D" id="3.10.450.50">
    <property type="match status" value="1"/>
</dbReference>
<feature type="compositionally biased region" description="Polar residues" evidence="1">
    <location>
        <begin position="107"/>
        <end position="120"/>
    </location>
</feature>
<dbReference type="EMBL" id="JAPZVP010000022">
    <property type="protein sequence ID" value="MDA1362311.1"/>
    <property type="molecule type" value="Genomic_DNA"/>
</dbReference>
<name>A0A9X3PE19_9ACTN</name>
<evidence type="ECO:0000256" key="1">
    <source>
        <dbReference type="SAM" id="MobiDB-lite"/>
    </source>
</evidence>
<organism evidence="2 3">
    <name type="scientific">Glycomyces luteolus</name>
    <dbReference type="NCBI Taxonomy" id="2670330"/>
    <lineage>
        <taxon>Bacteria</taxon>
        <taxon>Bacillati</taxon>
        <taxon>Actinomycetota</taxon>
        <taxon>Actinomycetes</taxon>
        <taxon>Glycomycetales</taxon>
        <taxon>Glycomycetaceae</taxon>
        <taxon>Glycomyces</taxon>
    </lineage>
</organism>
<proteinExistence type="predicted"/>
<keyword evidence="3" id="KW-1185">Reference proteome</keyword>
<comment type="caution">
    <text evidence="2">The sequence shown here is derived from an EMBL/GenBank/DDBJ whole genome shotgun (WGS) entry which is preliminary data.</text>
</comment>